<evidence type="ECO:0000256" key="1">
    <source>
        <dbReference type="ARBA" id="ARBA00000085"/>
    </source>
</evidence>
<evidence type="ECO:0000256" key="8">
    <source>
        <dbReference type="ARBA" id="ARBA00023012"/>
    </source>
</evidence>
<reference evidence="12 13" key="1">
    <citation type="submission" date="2018-11" db="EMBL/GenBank/DDBJ databases">
        <title>Whole genome sequence of Streptomyces paromomycinus NBRC 15454(T).</title>
        <authorList>
            <person name="Komaki H."/>
            <person name="Tamura T."/>
        </authorList>
    </citation>
    <scope>NUCLEOTIDE SEQUENCE [LARGE SCALE GENOMIC DNA]</scope>
    <source>
        <strain evidence="12 13">NBRC 15454</strain>
    </source>
</reference>
<comment type="catalytic activity">
    <reaction evidence="1">
        <text>ATP + protein L-histidine = ADP + protein N-phospho-L-histidine.</text>
        <dbReference type="EC" id="2.7.13.3"/>
    </reaction>
</comment>
<evidence type="ECO:0000259" key="11">
    <source>
        <dbReference type="Pfam" id="PF07730"/>
    </source>
</evidence>
<dbReference type="PANTHER" id="PTHR24421">
    <property type="entry name" value="NITRATE/NITRITE SENSOR PROTEIN NARX-RELATED"/>
    <property type="match status" value="1"/>
</dbReference>
<sequence length="520" mass="54318">MKLRLKAGARTGAKTRRWSGARTGAKIRRWSGAKSGARTGAKTRRWIGARTGAKSGPEPGSTPRASRTGGARLTLGRWVHLVLGGALLTPFFLLAALVVPLAFDGVNPFSDFPWQFAAFAVALPLAALGALLFPLLRTLEATAARSLCGLPADVTAELTEEPADSWAARRRTALWFVAHLTAGGIVSGMTLAAPPAAVMLILLPVTDPLRHAELGWPDLAGGLLGPLTGLGLLALVAGTTWAGGRLLARAAPALLGRTPADRLAAAEQRAADLASRNRLARELHDSVGHALSAVTLQAGAARRVLDADPEFARQALLAIEETTRGAVAELDTVLGLLRADGDDPAGTPAPVPAPALDALDALLDRTRAAGLRIDADVDDGCGRLPPLVSREAYRIVQEGLSNALRHAGAVPVRLRIALDADELRITVENPVQTDPVQTDPVQTHPVQTHPVQEDPVQEDPEQRGKTVPPSDTAVGASRPGGGRGLPGVAERARLLGGEARAAGRDGVWRLTVRLPLGASR</sequence>
<evidence type="ECO:0000313" key="13">
    <source>
        <dbReference type="Proteomes" id="UP000286746"/>
    </source>
</evidence>
<gene>
    <name evidence="12" type="ORF">GKJPGBOP_06466</name>
</gene>
<dbReference type="Gene3D" id="1.20.5.1930">
    <property type="match status" value="1"/>
</dbReference>
<dbReference type="EC" id="2.7.13.3" evidence="2"/>
<keyword evidence="13" id="KW-1185">Reference proteome</keyword>
<evidence type="ECO:0000256" key="9">
    <source>
        <dbReference type="SAM" id="MobiDB-lite"/>
    </source>
</evidence>
<feature type="region of interest" description="Disordered" evidence="9">
    <location>
        <begin position="429"/>
        <end position="488"/>
    </location>
</feature>
<feature type="transmembrane region" description="Helical" evidence="10">
    <location>
        <begin position="115"/>
        <end position="136"/>
    </location>
</feature>
<keyword evidence="8" id="KW-0902">Two-component regulatory system</keyword>
<feature type="domain" description="Signal transduction histidine kinase subgroup 3 dimerisation and phosphoacceptor" evidence="11">
    <location>
        <begin position="276"/>
        <end position="340"/>
    </location>
</feature>
<dbReference type="PANTHER" id="PTHR24421:SF10">
    <property type="entry name" value="NITRATE_NITRITE SENSOR PROTEIN NARQ"/>
    <property type="match status" value="1"/>
</dbReference>
<keyword evidence="5" id="KW-0547">Nucleotide-binding</keyword>
<dbReference type="Pfam" id="PF07730">
    <property type="entry name" value="HisKA_3"/>
    <property type="match status" value="1"/>
</dbReference>
<evidence type="ECO:0000256" key="3">
    <source>
        <dbReference type="ARBA" id="ARBA00022553"/>
    </source>
</evidence>
<protein>
    <recommendedName>
        <fullName evidence="2">histidine kinase</fullName>
        <ecNumber evidence="2">2.7.13.3</ecNumber>
    </recommendedName>
</protein>
<name>A0A401WBI5_STREY</name>
<evidence type="ECO:0000256" key="4">
    <source>
        <dbReference type="ARBA" id="ARBA00022679"/>
    </source>
</evidence>
<organism evidence="12 13">
    <name type="scientific">Streptomyces paromomycinus</name>
    <name type="common">Streptomyces rimosus subsp. paromomycinus</name>
    <dbReference type="NCBI Taxonomy" id="92743"/>
    <lineage>
        <taxon>Bacteria</taxon>
        <taxon>Bacillati</taxon>
        <taxon>Actinomycetota</taxon>
        <taxon>Actinomycetes</taxon>
        <taxon>Kitasatosporales</taxon>
        <taxon>Streptomycetaceae</taxon>
        <taxon>Streptomyces</taxon>
    </lineage>
</organism>
<keyword evidence="10" id="KW-0812">Transmembrane</keyword>
<evidence type="ECO:0000256" key="10">
    <source>
        <dbReference type="SAM" id="Phobius"/>
    </source>
</evidence>
<evidence type="ECO:0000256" key="2">
    <source>
        <dbReference type="ARBA" id="ARBA00012438"/>
    </source>
</evidence>
<dbReference type="GO" id="GO:0016020">
    <property type="term" value="C:membrane"/>
    <property type="evidence" value="ECO:0007669"/>
    <property type="project" value="InterPro"/>
</dbReference>
<keyword evidence="4" id="KW-0808">Transferase</keyword>
<dbReference type="AlphaFoldDB" id="A0A401WBI5"/>
<feature type="transmembrane region" description="Helical" evidence="10">
    <location>
        <begin position="223"/>
        <end position="248"/>
    </location>
</feature>
<dbReference type="GO" id="GO:0000155">
    <property type="term" value="F:phosphorelay sensor kinase activity"/>
    <property type="evidence" value="ECO:0007669"/>
    <property type="project" value="InterPro"/>
</dbReference>
<evidence type="ECO:0000256" key="5">
    <source>
        <dbReference type="ARBA" id="ARBA00022741"/>
    </source>
</evidence>
<comment type="caution">
    <text evidence="12">The sequence shown here is derived from an EMBL/GenBank/DDBJ whole genome shotgun (WGS) entry which is preliminary data.</text>
</comment>
<keyword evidence="7" id="KW-0067">ATP-binding</keyword>
<keyword evidence="6 12" id="KW-0418">Kinase</keyword>
<accession>A0A401WBI5</accession>
<keyword evidence="3" id="KW-0597">Phosphoprotein</keyword>
<feature type="transmembrane region" description="Helical" evidence="10">
    <location>
        <begin position="174"/>
        <end position="203"/>
    </location>
</feature>
<evidence type="ECO:0000313" key="12">
    <source>
        <dbReference type="EMBL" id="GCD46715.1"/>
    </source>
</evidence>
<dbReference type="Gene3D" id="3.30.565.10">
    <property type="entry name" value="Histidine kinase-like ATPase, C-terminal domain"/>
    <property type="match status" value="1"/>
</dbReference>
<feature type="compositionally biased region" description="Polar residues" evidence="9">
    <location>
        <begin position="429"/>
        <end position="450"/>
    </location>
</feature>
<dbReference type="GO" id="GO:0046983">
    <property type="term" value="F:protein dimerization activity"/>
    <property type="evidence" value="ECO:0007669"/>
    <property type="project" value="InterPro"/>
</dbReference>
<dbReference type="Proteomes" id="UP000286746">
    <property type="component" value="Unassembled WGS sequence"/>
</dbReference>
<dbReference type="InterPro" id="IPR050482">
    <property type="entry name" value="Sensor_HK_TwoCompSys"/>
</dbReference>
<proteinExistence type="predicted"/>
<dbReference type="GO" id="GO:0005524">
    <property type="term" value="F:ATP binding"/>
    <property type="evidence" value="ECO:0007669"/>
    <property type="project" value="UniProtKB-KW"/>
</dbReference>
<dbReference type="EMBL" id="BHZD01000001">
    <property type="protein sequence ID" value="GCD46715.1"/>
    <property type="molecule type" value="Genomic_DNA"/>
</dbReference>
<evidence type="ECO:0000256" key="7">
    <source>
        <dbReference type="ARBA" id="ARBA00022840"/>
    </source>
</evidence>
<keyword evidence="10" id="KW-1133">Transmembrane helix</keyword>
<dbReference type="SUPFAM" id="SSF55874">
    <property type="entry name" value="ATPase domain of HSP90 chaperone/DNA topoisomerase II/histidine kinase"/>
    <property type="match status" value="1"/>
</dbReference>
<feature type="transmembrane region" description="Helical" evidence="10">
    <location>
        <begin position="81"/>
        <end position="103"/>
    </location>
</feature>
<feature type="region of interest" description="Disordered" evidence="9">
    <location>
        <begin position="32"/>
        <end position="69"/>
    </location>
</feature>
<evidence type="ECO:0000256" key="6">
    <source>
        <dbReference type="ARBA" id="ARBA00022777"/>
    </source>
</evidence>
<dbReference type="InterPro" id="IPR036890">
    <property type="entry name" value="HATPase_C_sf"/>
</dbReference>
<keyword evidence="10" id="KW-0472">Membrane</keyword>
<dbReference type="InterPro" id="IPR011712">
    <property type="entry name" value="Sig_transdc_His_kin_sub3_dim/P"/>
</dbReference>